<dbReference type="EMBL" id="BRXW01000515">
    <property type="protein sequence ID" value="GMH62270.1"/>
    <property type="molecule type" value="Genomic_DNA"/>
</dbReference>
<name>A0A9W7E1W7_9STRA</name>
<dbReference type="AlphaFoldDB" id="A0A9W7E1W7"/>
<reference evidence="3" key="1">
    <citation type="journal article" date="2023" name="Commun. Biol.">
        <title>Genome analysis of Parmales, the sister group of diatoms, reveals the evolutionary specialization of diatoms from phago-mixotrophs to photoautotrophs.</title>
        <authorList>
            <person name="Ban H."/>
            <person name="Sato S."/>
            <person name="Yoshikawa S."/>
            <person name="Yamada K."/>
            <person name="Nakamura Y."/>
            <person name="Ichinomiya M."/>
            <person name="Sato N."/>
            <person name="Blanc-Mathieu R."/>
            <person name="Endo H."/>
            <person name="Kuwata A."/>
            <person name="Ogata H."/>
        </authorList>
    </citation>
    <scope>NUCLEOTIDE SEQUENCE [LARGE SCALE GENOMIC DNA]</scope>
    <source>
        <strain evidence="3">NIES 3700</strain>
    </source>
</reference>
<feature type="signal peptide" evidence="1">
    <location>
        <begin position="1"/>
        <end position="18"/>
    </location>
</feature>
<feature type="chain" id="PRO_5040944508" evidence="1">
    <location>
        <begin position="19"/>
        <end position="269"/>
    </location>
</feature>
<sequence>MLLKTLFALSILNSMVRASANNPPPMDEQTIIACYGMNGLAENCEIALNAQGCVKAPCSKLILVHLGGGMAYYNDDYKNLLADYAVNGWAAACLNIFKNTRSIKTAGCWFDGTLNAAKTTAFLADGDDFVCSMIVNRWEQHYCEDTADCDLETNEDALMDSVDDVVVEDAFVHLKAWRMTSCGSQMDRCRKDVIPMEPQQDLCAKIAAAEGHSCEFSTLPLESHKTCLETNAWECRDWFDRLPEAAVVEEEMEEMEEEEPGLLNAGASN</sequence>
<proteinExistence type="predicted"/>
<accession>A0A9W7E1W7</accession>
<evidence type="ECO:0000313" key="2">
    <source>
        <dbReference type="EMBL" id="GMH62270.1"/>
    </source>
</evidence>
<keyword evidence="3" id="KW-1185">Reference proteome</keyword>
<dbReference type="Proteomes" id="UP001165122">
    <property type="component" value="Unassembled WGS sequence"/>
</dbReference>
<protein>
    <submittedName>
        <fullName evidence="2">Uncharacterized protein</fullName>
    </submittedName>
</protein>
<evidence type="ECO:0000313" key="3">
    <source>
        <dbReference type="Proteomes" id="UP001165122"/>
    </source>
</evidence>
<gene>
    <name evidence="2" type="ORF">TrLO_g1510</name>
</gene>
<comment type="caution">
    <text evidence="2">The sequence shown here is derived from an EMBL/GenBank/DDBJ whole genome shotgun (WGS) entry which is preliminary data.</text>
</comment>
<organism evidence="2 3">
    <name type="scientific">Triparma laevis f. longispina</name>
    <dbReference type="NCBI Taxonomy" id="1714387"/>
    <lineage>
        <taxon>Eukaryota</taxon>
        <taxon>Sar</taxon>
        <taxon>Stramenopiles</taxon>
        <taxon>Ochrophyta</taxon>
        <taxon>Bolidophyceae</taxon>
        <taxon>Parmales</taxon>
        <taxon>Triparmaceae</taxon>
        <taxon>Triparma</taxon>
    </lineage>
</organism>
<evidence type="ECO:0000256" key="1">
    <source>
        <dbReference type="SAM" id="SignalP"/>
    </source>
</evidence>
<keyword evidence="1" id="KW-0732">Signal</keyword>